<dbReference type="EMBL" id="LBXO01000005">
    <property type="protein sequence ID" value="KKR33636.1"/>
    <property type="molecule type" value="Genomic_DNA"/>
</dbReference>
<dbReference type="Gene3D" id="1.10.3210.10">
    <property type="entry name" value="Hypothetical protein af1432"/>
    <property type="match status" value="1"/>
</dbReference>
<evidence type="ECO:0008006" key="3">
    <source>
        <dbReference type="Google" id="ProtNLM"/>
    </source>
</evidence>
<gene>
    <name evidence="1" type="ORF">UT64_C0005G0016</name>
</gene>
<dbReference type="AlphaFoldDB" id="A0A0G0Q8K4"/>
<organism evidence="1 2">
    <name type="scientific">Candidatus Falkowbacteria bacterium GW2011_GWF2_39_8</name>
    <dbReference type="NCBI Taxonomy" id="1618642"/>
    <lineage>
        <taxon>Bacteria</taxon>
        <taxon>Candidatus Falkowiibacteriota</taxon>
    </lineage>
</organism>
<dbReference type="Proteomes" id="UP000034137">
    <property type="component" value="Unassembled WGS sequence"/>
</dbReference>
<evidence type="ECO:0000313" key="2">
    <source>
        <dbReference type="Proteomes" id="UP000034137"/>
    </source>
</evidence>
<sequence>MPTDQDHAVRGEERARKFLEDHNYDDKKIEKVLHCVRAHRCRDVMPETKEAKIIAFIDSASHMTDTMYLDIVREDKNNKAEPRVFAKMDLSWFPEVQKDLSELYDSWKKLLEAYQKIDFN</sequence>
<reference evidence="1 2" key="1">
    <citation type="journal article" date="2015" name="Nature">
        <title>rRNA introns, odd ribosomes, and small enigmatic genomes across a large radiation of phyla.</title>
        <authorList>
            <person name="Brown C.T."/>
            <person name="Hug L.A."/>
            <person name="Thomas B.C."/>
            <person name="Sharon I."/>
            <person name="Castelle C.J."/>
            <person name="Singh A."/>
            <person name="Wilkins M.J."/>
            <person name="Williams K.H."/>
            <person name="Banfield J.F."/>
        </authorList>
    </citation>
    <scope>NUCLEOTIDE SEQUENCE [LARGE SCALE GENOMIC DNA]</scope>
</reference>
<dbReference type="SUPFAM" id="SSF109604">
    <property type="entry name" value="HD-domain/PDEase-like"/>
    <property type="match status" value="1"/>
</dbReference>
<accession>A0A0G0Q8K4</accession>
<protein>
    <recommendedName>
        <fullName evidence="3">HD domain-containing protein</fullName>
    </recommendedName>
</protein>
<evidence type="ECO:0000313" key="1">
    <source>
        <dbReference type="EMBL" id="KKR33636.1"/>
    </source>
</evidence>
<proteinExistence type="predicted"/>
<name>A0A0G0Q8K4_9BACT</name>
<comment type="caution">
    <text evidence="1">The sequence shown here is derived from an EMBL/GenBank/DDBJ whole genome shotgun (WGS) entry which is preliminary data.</text>
</comment>